<dbReference type="GO" id="GO:0005829">
    <property type="term" value="C:cytosol"/>
    <property type="evidence" value="ECO:0007669"/>
    <property type="project" value="TreeGrafter"/>
</dbReference>
<evidence type="ECO:0000313" key="5">
    <source>
        <dbReference type="EMBL" id="POW21623.1"/>
    </source>
</evidence>
<dbReference type="GO" id="GO:0004070">
    <property type="term" value="F:aspartate carbamoyltransferase activity"/>
    <property type="evidence" value="ECO:0007669"/>
    <property type="project" value="TreeGrafter"/>
</dbReference>
<keyword evidence="6" id="KW-1185">Reference proteome</keyword>
<dbReference type="GO" id="GO:0006541">
    <property type="term" value="P:glutamine metabolic process"/>
    <property type="evidence" value="ECO:0007669"/>
    <property type="project" value="TreeGrafter"/>
</dbReference>
<dbReference type="SUPFAM" id="SSF56059">
    <property type="entry name" value="Glutathione synthetase ATP-binding domain-like"/>
    <property type="match status" value="1"/>
</dbReference>
<dbReference type="EMBL" id="PKSM01000018">
    <property type="protein sequence ID" value="POW21623.1"/>
    <property type="molecule type" value="Genomic_DNA"/>
</dbReference>
<organism evidence="5 6">
    <name type="scientific">Puccinia striiformis</name>
    <dbReference type="NCBI Taxonomy" id="27350"/>
    <lineage>
        <taxon>Eukaryota</taxon>
        <taxon>Fungi</taxon>
        <taxon>Dikarya</taxon>
        <taxon>Basidiomycota</taxon>
        <taxon>Pucciniomycotina</taxon>
        <taxon>Pucciniomycetes</taxon>
        <taxon>Pucciniales</taxon>
        <taxon>Pucciniaceae</taxon>
        <taxon>Puccinia</taxon>
    </lineage>
</organism>
<reference evidence="6" key="3">
    <citation type="journal article" date="2018" name="Mol. Plant Microbe Interact.">
        <title>Genome sequence resources for the wheat stripe rust pathogen (Puccinia striiformis f. sp. tritici) and the barley stripe rust pathogen (Puccinia striiformis f. sp. hordei).</title>
        <authorList>
            <person name="Xia C."/>
            <person name="Wang M."/>
            <person name="Yin C."/>
            <person name="Cornejo O.E."/>
            <person name="Hulbert S.H."/>
            <person name="Chen X."/>
        </authorList>
    </citation>
    <scope>NUCLEOTIDE SEQUENCE [LARGE SCALE GENOMIC DNA]</scope>
    <source>
        <strain evidence="6">93TX-2</strain>
    </source>
</reference>
<reference evidence="5 6" key="1">
    <citation type="submission" date="2017-12" db="EMBL/GenBank/DDBJ databases">
        <title>Gene loss provides genomic basis for host adaptation in cereal stripe rust fungi.</title>
        <authorList>
            <person name="Xia C."/>
        </authorList>
    </citation>
    <scope>NUCLEOTIDE SEQUENCE [LARGE SCALE GENOMIC DNA]</scope>
    <source>
        <strain evidence="5 6">93TX-2</strain>
    </source>
</reference>
<name>A0A2S4WIM5_9BASI</name>
<evidence type="ECO:0000256" key="1">
    <source>
        <dbReference type="ARBA" id="ARBA00022598"/>
    </source>
</evidence>
<comment type="caution">
    <text evidence="5">The sequence shown here is derived from an EMBL/GenBank/DDBJ whole genome shotgun (WGS) entry which is preliminary data.</text>
</comment>
<sequence>MHYVCQHVENTGVHSGDATLILPPQDLDPETVQRIEIATEKIGNALNITGPFNILFIAKNNEFKVIKCNVWASRPFPFVSKVTVIDAVAMATNTMMGFPVQPYPASNMPKNYVRVKAP</sequence>
<dbReference type="Pfam" id="PF02786">
    <property type="entry name" value="CPSase_L_D2"/>
    <property type="match status" value="1"/>
</dbReference>
<proteinExistence type="predicted"/>
<evidence type="ECO:0000259" key="4">
    <source>
        <dbReference type="Pfam" id="PF02786"/>
    </source>
</evidence>
<evidence type="ECO:0000256" key="3">
    <source>
        <dbReference type="ARBA" id="ARBA00022840"/>
    </source>
</evidence>
<evidence type="ECO:0000256" key="2">
    <source>
        <dbReference type="ARBA" id="ARBA00022741"/>
    </source>
</evidence>
<dbReference type="VEuPathDB" id="FungiDB:PSHT_02122"/>
<dbReference type="Proteomes" id="UP000238274">
    <property type="component" value="Unassembled WGS sequence"/>
</dbReference>
<dbReference type="GO" id="GO:0005524">
    <property type="term" value="F:ATP binding"/>
    <property type="evidence" value="ECO:0007669"/>
    <property type="project" value="UniProtKB-KW"/>
</dbReference>
<dbReference type="GO" id="GO:0004088">
    <property type="term" value="F:carbamoyl-phosphate synthase (glutamine-hydrolyzing) activity"/>
    <property type="evidence" value="ECO:0007669"/>
    <property type="project" value="TreeGrafter"/>
</dbReference>
<dbReference type="PANTHER" id="PTHR11405">
    <property type="entry name" value="CARBAMOYLTRANSFERASE FAMILY MEMBER"/>
    <property type="match status" value="1"/>
</dbReference>
<protein>
    <recommendedName>
        <fullName evidence="4">Carbamoyl phosphate synthase ATP-binding domain-containing protein</fullName>
    </recommendedName>
</protein>
<dbReference type="Gene3D" id="3.30.470.20">
    <property type="entry name" value="ATP-grasp fold, B domain"/>
    <property type="match status" value="1"/>
</dbReference>
<evidence type="ECO:0000313" key="6">
    <source>
        <dbReference type="Proteomes" id="UP000238274"/>
    </source>
</evidence>
<dbReference type="GO" id="GO:0006207">
    <property type="term" value="P:'de novo' pyrimidine nucleobase biosynthetic process"/>
    <property type="evidence" value="ECO:0007669"/>
    <property type="project" value="TreeGrafter"/>
</dbReference>
<gene>
    <name evidence="5" type="ORF">PSHT_02122</name>
</gene>
<keyword evidence="3" id="KW-0067">ATP-binding</keyword>
<dbReference type="PANTHER" id="PTHR11405:SF5">
    <property type="entry name" value="CAD PROTEIN"/>
    <property type="match status" value="1"/>
</dbReference>
<dbReference type="OrthoDB" id="1924069at2759"/>
<reference evidence="6" key="2">
    <citation type="journal article" date="2018" name="BMC Genomics">
        <title>Genomic insights into host adaptation between the wheat stripe rust pathogen (Puccinia striiformis f. sp. tritici) and the barley stripe rust pathogen (Puccinia striiformis f. sp. hordei).</title>
        <authorList>
            <person name="Xia C."/>
            <person name="Wang M."/>
            <person name="Yin C."/>
            <person name="Cornejo O.E."/>
            <person name="Hulbert S.H."/>
            <person name="Chen X."/>
        </authorList>
    </citation>
    <scope>NUCLEOTIDE SEQUENCE [LARGE SCALE GENOMIC DNA]</scope>
    <source>
        <strain evidence="6">93TX-2</strain>
    </source>
</reference>
<dbReference type="GO" id="GO:0004151">
    <property type="term" value="F:dihydroorotase activity"/>
    <property type="evidence" value="ECO:0007669"/>
    <property type="project" value="TreeGrafter"/>
</dbReference>
<keyword evidence="2" id="KW-0547">Nucleotide-binding</keyword>
<dbReference type="AlphaFoldDB" id="A0A2S4WIM5"/>
<dbReference type="VEuPathDB" id="FungiDB:PSTT_03221"/>
<dbReference type="GO" id="GO:0019240">
    <property type="term" value="P:citrulline biosynthetic process"/>
    <property type="evidence" value="ECO:0007669"/>
    <property type="project" value="TreeGrafter"/>
</dbReference>
<dbReference type="InterPro" id="IPR005479">
    <property type="entry name" value="CPAse_ATP-bd"/>
</dbReference>
<keyword evidence="1" id="KW-0436">Ligase</keyword>
<accession>A0A2S4WIM5</accession>
<dbReference type="GO" id="GO:0006228">
    <property type="term" value="P:UTP biosynthetic process"/>
    <property type="evidence" value="ECO:0007669"/>
    <property type="project" value="TreeGrafter"/>
</dbReference>
<feature type="domain" description="Carbamoyl phosphate synthase ATP-binding" evidence="4">
    <location>
        <begin position="10"/>
        <end position="97"/>
    </location>
</feature>